<dbReference type="InterPro" id="IPR040389">
    <property type="entry name" value="SMR"/>
</dbReference>
<dbReference type="AlphaFoldDB" id="A0A0B2SHX7"/>
<dbReference type="GO" id="GO:0004860">
    <property type="term" value="F:protein kinase inhibitor activity"/>
    <property type="evidence" value="ECO:0007669"/>
    <property type="project" value="UniProtKB-KW"/>
</dbReference>
<sequence length="123" mass="13375">MKCKKLEERKQKKKKSSMVYAATTPTSSTGTKEIQGDHSEEDICSSVCSTPKGKRFRIPEVLKCPPAPKKRKITTTTTITSSCSSKTKRSSIAFFASPDIELFFFSAIKSSVPAASSFTPSGV</sequence>
<name>A0A0B2SHX7_GLYSO</name>
<gene>
    <name evidence="4" type="ORF">glysoja_044037</name>
</gene>
<feature type="compositionally biased region" description="Basic and acidic residues" evidence="3">
    <location>
        <begin position="1"/>
        <end position="10"/>
    </location>
</feature>
<evidence type="ECO:0000256" key="2">
    <source>
        <dbReference type="ARBA" id="ARBA00023306"/>
    </source>
</evidence>
<evidence type="ECO:0000256" key="3">
    <source>
        <dbReference type="SAM" id="MobiDB-lite"/>
    </source>
</evidence>
<keyword evidence="1" id="KW-0649">Protein kinase inhibitor</keyword>
<keyword evidence="2" id="KW-0131">Cell cycle</keyword>
<reference evidence="4" key="1">
    <citation type="submission" date="2014-07" db="EMBL/GenBank/DDBJ databases">
        <title>Identification of a novel salt tolerance gene in wild soybean by whole-genome sequencing.</title>
        <authorList>
            <person name="Lam H.-M."/>
            <person name="Qi X."/>
            <person name="Li M.-W."/>
            <person name="Liu X."/>
            <person name="Xie M."/>
            <person name="Ni M."/>
            <person name="Xu X."/>
        </authorList>
    </citation>
    <scope>NUCLEOTIDE SEQUENCE [LARGE SCALE GENOMIC DNA]</scope>
    <source>
        <tissue evidence="4">Root</tissue>
    </source>
</reference>
<dbReference type="PANTHER" id="PTHR33142:SF28">
    <property type="entry name" value="CYCLIN-DEPENDENT PROTEIN KINASE INHIBITOR SMR13"/>
    <property type="match status" value="1"/>
</dbReference>
<evidence type="ECO:0008006" key="5">
    <source>
        <dbReference type="Google" id="ProtNLM"/>
    </source>
</evidence>
<feature type="compositionally biased region" description="Polar residues" evidence="3">
    <location>
        <begin position="23"/>
        <end position="32"/>
    </location>
</feature>
<dbReference type="Proteomes" id="UP000053555">
    <property type="component" value="Unassembled WGS sequence"/>
</dbReference>
<protein>
    <recommendedName>
        <fullName evidence="5">Cyclin-dependent protein kinase inhibitor SMR13</fullName>
    </recommendedName>
</protein>
<proteinExistence type="predicted"/>
<dbReference type="GO" id="GO:0005634">
    <property type="term" value="C:nucleus"/>
    <property type="evidence" value="ECO:0007669"/>
    <property type="project" value="TreeGrafter"/>
</dbReference>
<evidence type="ECO:0000313" key="4">
    <source>
        <dbReference type="EMBL" id="KHN46291.1"/>
    </source>
</evidence>
<organism evidence="4">
    <name type="scientific">Glycine soja</name>
    <name type="common">Wild soybean</name>
    <dbReference type="NCBI Taxonomy" id="3848"/>
    <lineage>
        <taxon>Eukaryota</taxon>
        <taxon>Viridiplantae</taxon>
        <taxon>Streptophyta</taxon>
        <taxon>Embryophyta</taxon>
        <taxon>Tracheophyta</taxon>
        <taxon>Spermatophyta</taxon>
        <taxon>Magnoliopsida</taxon>
        <taxon>eudicotyledons</taxon>
        <taxon>Gunneridae</taxon>
        <taxon>Pentapetalae</taxon>
        <taxon>rosids</taxon>
        <taxon>fabids</taxon>
        <taxon>Fabales</taxon>
        <taxon>Fabaceae</taxon>
        <taxon>Papilionoideae</taxon>
        <taxon>50 kb inversion clade</taxon>
        <taxon>NPAAA clade</taxon>
        <taxon>indigoferoid/millettioid clade</taxon>
        <taxon>Phaseoleae</taxon>
        <taxon>Glycine</taxon>
        <taxon>Glycine subgen. Soja</taxon>
    </lineage>
</organism>
<dbReference type="PANTHER" id="PTHR33142">
    <property type="entry name" value="CYCLIN-DEPENDENT PROTEIN KINASE INHIBITOR SMR13"/>
    <property type="match status" value="1"/>
</dbReference>
<dbReference type="GO" id="GO:0032875">
    <property type="term" value="P:regulation of DNA endoreduplication"/>
    <property type="evidence" value="ECO:0007669"/>
    <property type="project" value="InterPro"/>
</dbReference>
<feature type="region of interest" description="Disordered" evidence="3">
    <location>
        <begin position="1"/>
        <end position="40"/>
    </location>
</feature>
<evidence type="ECO:0000256" key="1">
    <source>
        <dbReference type="ARBA" id="ARBA00023013"/>
    </source>
</evidence>
<dbReference type="EMBL" id="KN641407">
    <property type="protein sequence ID" value="KHN46291.1"/>
    <property type="molecule type" value="Genomic_DNA"/>
</dbReference>
<accession>A0A0B2SHX7</accession>